<protein>
    <submittedName>
        <fullName evidence="2">Uncharacterized protein</fullName>
    </submittedName>
</protein>
<comment type="caution">
    <text evidence="2">The sequence shown here is derived from an EMBL/GenBank/DDBJ whole genome shotgun (WGS) entry which is preliminary data.</text>
</comment>
<dbReference type="PANTHER" id="PTHR28019:SF2">
    <property type="entry name" value="CELL MEMBRANE PROTEIN YLR413W-RELATED"/>
    <property type="match status" value="1"/>
</dbReference>
<sequence>MTLTPLQKGRFNLTGTIAQSNGDFVDLNQNFTLDMAVCNSSRETKTFKILFIGDEMPVDINSNSTMATVDTTFDAQTSNFTLSGSFLGLPLKLQNATTEAEPGAYGPDTVRGKIKISFRGVIDPYHSDILVDTSSTPAWVRTVGFGNNSLNIGIAGVDASDLSKTASNEANSVVTSASTAVIYASSAAETAVGQATAKVQSFSDEIKSHLPGFYSVGLWRYCQGQKETVSYSNCSQPSTSFSFDLLSIFGSISPTIEEMLPDENNKVLVGYHDVSRWSISAYILGITSTFLAVVFGVTTILFSWGKLLLIISSLAATIFITGASISVTVIYGLITSAVKSIGADASLGAHSFTATWLAVAFSFAAFLTWLIEVFCCCI</sequence>
<dbReference type="PANTHER" id="PTHR28019">
    <property type="entry name" value="CELL MEMBRANE PROTEIN YLR413W-RELATED"/>
    <property type="match status" value="1"/>
</dbReference>
<dbReference type="AlphaFoldDB" id="A0A9W9QSR4"/>
<evidence type="ECO:0000313" key="2">
    <source>
        <dbReference type="EMBL" id="KAJ5340328.1"/>
    </source>
</evidence>
<feature type="transmembrane region" description="Helical" evidence="1">
    <location>
        <begin position="281"/>
        <end position="302"/>
    </location>
</feature>
<dbReference type="InterPro" id="IPR052413">
    <property type="entry name" value="SUR7_domain"/>
</dbReference>
<keyword evidence="1" id="KW-0472">Membrane</keyword>
<accession>A0A9W9QSR4</accession>
<name>A0A9W9QSR4_PENBR</name>
<evidence type="ECO:0000256" key="1">
    <source>
        <dbReference type="SAM" id="Phobius"/>
    </source>
</evidence>
<proteinExistence type="predicted"/>
<dbReference type="GO" id="GO:0031505">
    <property type="term" value="P:fungal-type cell wall organization"/>
    <property type="evidence" value="ECO:0007669"/>
    <property type="project" value="TreeGrafter"/>
</dbReference>
<reference evidence="2" key="1">
    <citation type="submission" date="2022-12" db="EMBL/GenBank/DDBJ databases">
        <authorList>
            <person name="Petersen C."/>
        </authorList>
    </citation>
    <scope>NUCLEOTIDE SEQUENCE</scope>
    <source>
        <strain evidence="2">IBT 35675</strain>
    </source>
</reference>
<keyword evidence="1" id="KW-1133">Transmembrane helix</keyword>
<keyword evidence="3" id="KW-1185">Reference proteome</keyword>
<feature type="transmembrane region" description="Helical" evidence="1">
    <location>
        <begin position="354"/>
        <end position="377"/>
    </location>
</feature>
<reference evidence="2" key="2">
    <citation type="journal article" date="2023" name="IMA Fungus">
        <title>Comparative genomic study of the Penicillium genus elucidates a diverse pangenome and 15 lateral gene transfer events.</title>
        <authorList>
            <person name="Petersen C."/>
            <person name="Sorensen T."/>
            <person name="Nielsen M.R."/>
            <person name="Sondergaard T.E."/>
            <person name="Sorensen J.L."/>
            <person name="Fitzpatrick D.A."/>
            <person name="Frisvad J.C."/>
            <person name="Nielsen K.L."/>
        </authorList>
    </citation>
    <scope>NUCLEOTIDE SEQUENCE</scope>
    <source>
        <strain evidence="2">IBT 35675</strain>
    </source>
</reference>
<keyword evidence="1" id="KW-0812">Transmembrane</keyword>
<gene>
    <name evidence="2" type="ORF">N7541_009452</name>
</gene>
<dbReference type="EMBL" id="JAPZBR010000008">
    <property type="protein sequence ID" value="KAJ5340328.1"/>
    <property type="molecule type" value="Genomic_DNA"/>
</dbReference>
<organism evidence="2 3">
    <name type="scientific">Penicillium brevicompactum</name>
    <dbReference type="NCBI Taxonomy" id="5074"/>
    <lineage>
        <taxon>Eukaryota</taxon>
        <taxon>Fungi</taxon>
        <taxon>Dikarya</taxon>
        <taxon>Ascomycota</taxon>
        <taxon>Pezizomycotina</taxon>
        <taxon>Eurotiomycetes</taxon>
        <taxon>Eurotiomycetidae</taxon>
        <taxon>Eurotiales</taxon>
        <taxon>Aspergillaceae</taxon>
        <taxon>Penicillium</taxon>
    </lineage>
</organism>
<evidence type="ECO:0000313" key="3">
    <source>
        <dbReference type="Proteomes" id="UP001148299"/>
    </source>
</evidence>
<dbReference type="Proteomes" id="UP001148299">
    <property type="component" value="Unassembled WGS sequence"/>
</dbReference>
<dbReference type="GO" id="GO:0005886">
    <property type="term" value="C:plasma membrane"/>
    <property type="evidence" value="ECO:0007669"/>
    <property type="project" value="InterPro"/>
</dbReference>
<feature type="transmembrane region" description="Helical" evidence="1">
    <location>
        <begin position="309"/>
        <end position="334"/>
    </location>
</feature>
<dbReference type="GO" id="GO:0051285">
    <property type="term" value="C:cell cortex of cell tip"/>
    <property type="evidence" value="ECO:0007669"/>
    <property type="project" value="TreeGrafter"/>
</dbReference>
<dbReference type="InterPro" id="IPR009571">
    <property type="entry name" value="SUR7/Rim9-like_fungi"/>
</dbReference>
<dbReference type="Pfam" id="PF06687">
    <property type="entry name" value="SUR7"/>
    <property type="match status" value="1"/>
</dbReference>